<evidence type="ECO:0000313" key="2">
    <source>
        <dbReference type="EMBL" id="MBB5431084.1"/>
    </source>
</evidence>
<dbReference type="AlphaFoldDB" id="A0A7W8QJC3"/>
<protein>
    <submittedName>
        <fullName evidence="2">Uncharacterized protein</fullName>
    </submittedName>
</protein>
<feature type="region of interest" description="Disordered" evidence="1">
    <location>
        <begin position="183"/>
        <end position="210"/>
    </location>
</feature>
<dbReference type="EMBL" id="JACHDB010000001">
    <property type="protein sequence ID" value="MBB5431084.1"/>
    <property type="molecule type" value="Genomic_DNA"/>
</dbReference>
<dbReference type="RefSeq" id="WP_184390050.1">
    <property type="nucleotide sequence ID" value="NZ_BAAAJD010000158.1"/>
</dbReference>
<organism evidence="2 3">
    <name type="scientific">Nocardiopsis composta</name>
    <dbReference type="NCBI Taxonomy" id="157465"/>
    <lineage>
        <taxon>Bacteria</taxon>
        <taxon>Bacillati</taxon>
        <taxon>Actinomycetota</taxon>
        <taxon>Actinomycetes</taxon>
        <taxon>Streptosporangiales</taxon>
        <taxon>Nocardiopsidaceae</taxon>
        <taxon>Nocardiopsis</taxon>
    </lineage>
</organism>
<name>A0A7W8QJC3_9ACTN</name>
<reference evidence="2 3" key="1">
    <citation type="submission" date="2020-08" db="EMBL/GenBank/DDBJ databases">
        <title>Sequencing the genomes of 1000 actinobacteria strains.</title>
        <authorList>
            <person name="Klenk H.-P."/>
        </authorList>
    </citation>
    <scope>NUCLEOTIDE SEQUENCE [LARGE SCALE GENOMIC DNA]</scope>
    <source>
        <strain evidence="2 3">DSM 44551</strain>
    </source>
</reference>
<accession>A0A7W8QJC3</accession>
<proteinExistence type="predicted"/>
<evidence type="ECO:0000256" key="1">
    <source>
        <dbReference type="SAM" id="MobiDB-lite"/>
    </source>
</evidence>
<comment type="caution">
    <text evidence="2">The sequence shown here is derived from an EMBL/GenBank/DDBJ whole genome shotgun (WGS) entry which is preliminary data.</text>
</comment>
<feature type="compositionally biased region" description="Acidic residues" evidence="1">
    <location>
        <begin position="200"/>
        <end position="210"/>
    </location>
</feature>
<gene>
    <name evidence="2" type="ORF">HDA36_001168</name>
</gene>
<keyword evidence="3" id="KW-1185">Reference proteome</keyword>
<dbReference type="Proteomes" id="UP000572635">
    <property type="component" value="Unassembled WGS sequence"/>
</dbReference>
<sequence>MSGITERDFVLTCVRLTGFAEYDLYGTGMAGLYLSTARDQVGEERFDAFWAALKKALDDPQGLKALSPAHLEVARALTYLWYTGAWPKLAPAAHAALRREKANTEFVAAPAAYTEGLVWRTFHGHPAGAKAPGFGTWAVPPPGIPPLEELQEETAAGPDGAYRVGMEEPVALDDVPHDLLPAFRASRDVPPSEVPAAPEPEAEEQEEIRA</sequence>
<evidence type="ECO:0000313" key="3">
    <source>
        <dbReference type="Proteomes" id="UP000572635"/>
    </source>
</evidence>